<feature type="transmembrane region" description="Helical" evidence="9">
    <location>
        <begin position="74"/>
        <end position="99"/>
    </location>
</feature>
<dbReference type="PANTHER" id="PTHR43394">
    <property type="entry name" value="ATP-DEPENDENT PERMEASE MDL1, MITOCHONDRIAL"/>
    <property type="match status" value="1"/>
</dbReference>
<proteinExistence type="predicted"/>
<feature type="transmembrane region" description="Helical" evidence="9">
    <location>
        <begin position="29"/>
        <end position="47"/>
    </location>
</feature>
<dbReference type="GO" id="GO:0005524">
    <property type="term" value="F:ATP binding"/>
    <property type="evidence" value="ECO:0007669"/>
    <property type="project" value="UniProtKB-KW"/>
</dbReference>
<evidence type="ECO:0000256" key="7">
    <source>
        <dbReference type="ARBA" id="ARBA00022989"/>
    </source>
</evidence>
<evidence type="ECO:0000256" key="6">
    <source>
        <dbReference type="ARBA" id="ARBA00022840"/>
    </source>
</evidence>
<gene>
    <name evidence="12" type="ORF">DYE49_00450</name>
</gene>
<keyword evidence="7 9" id="KW-1133">Transmembrane helix</keyword>
<feature type="domain" description="ABC transmembrane type-1" evidence="11">
    <location>
        <begin position="51"/>
        <end position="324"/>
    </location>
</feature>
<dbReference type="PROSITE" id="PS00211">
    <property type="entry name" value="ABC_TRANSPORTER_1"/>
    <property type="match status" value="1"/>
</dbReference>
<dbReference type="Gene3D" id="3.40.50.300">
    <property type="entry name" value="P-loop containing nucleotide triphosphate hydrolases"/>
    <property type="match status" value="1"/>
</dbReference>
<dbReference type="KEGG" id="trc:DYE49_00450"/>
<dbReference type="FunFam" id="3.40.50.300:FF:000221">
    <property type="entry name" value="Multidrug ABC transporter ATP-binding protein"/>
    <property type="match status" value="1"/>
</dbReference>
<feature type="transmembrane region" description="Helical" evidence="9">
    <location>
        <begin position="262"/>
        <end position="285"/>
    </location>
</feature>
<feature type="transmembrane region" description="Helical" evidence="9">
    <location>
        <begin position="160"/>
        <end position="176"/>
    </location>
</feature>
<keyword evidence="6 12" id="KW-0067">ATP-binding</keyword>
<dbReference type="InterPro" id="IPR036640">
    <property type="entry name" value="ABC1_TM_sf"/>
</dbReference>
<reference evidence="12 13" key="1">
    <citation type="submission" date="2018-08" db="EMBL/GenBank/DDBJ databases">
        <title>The first complete genome of Treponema rectale (CHPAT), a commensal spirochete of the bovine rectum.</title>
        <authorList>
            <person name="Staton G.J."/>
            <person name="Clegg S.R."/>
            <person name="Carter S.D."/>
            <person name="Radford A.D."/>
            <person name="Darby A."/>
            <person name="Hall N."/>
            <person name="Birtles R.J."/>
            <person name="Evans N.J."/>
        </authorList>
    </citation>
    <scope>NUCLEOTIDE SEQUENCE [LARGE SCALE GENOMIC DNA]</scope>
    <source>
        <strain evidence="12 13">CHPA</strain>
    </source>
</reference>
<dbReference type="GO" id="GO:0016887">
    <property type="term" value="F:ATP hydrolysis activity"/>
    <property type="evidence" value="ECO:0007669"/>
    <property type="project" value="InterPro"/>
</dbReference>
<dbReference type="EMBL" id="CP031517">
    <property type="protein sequence ID" value="QOS39004.1"/>
    <property type="molecule type" value="Genomic_DNA"/>
</dbReference>
<evidence type="ECO:0000313" key="13">
    <source>
        <dbReference type="Proteomes" id="UP000593591"/>
    </source>
</evidence>
<evidence type="ECO:0000256" key="1">
    <source>
        <dbReference type="ARBA" id="ARBA00004651"/>
    </source>
</evidence>
<dbReference type="InterPro" id="IPR027417">
    <property type="entry name" value="P-loop_NTPase"/>
</dbReference>
<protein>
    <submittedName>
        <fullName evidence="12">ABC transporter ATP-binding protein</fullName>
    </submittedName>
</protein>
<evidence type="ECO:0000259" key="10">
    <source>
        <dbReference type="PROSITE" id="PS50893"/>
    </source>
</evidence>
<evidence type="ECO:0000256" key="8">
    <source>
        <dbReference type="ARBA" id="ARBA00023136"/>
    </source>
</evidence>
<dbReference type="Pfam" id="PF00005">
    <property type="entry name" value="ABC_tran"/>
    <property type="match status" value="1"/>
</dbReference>
<name>A0A7M1XHT4_9SPIR</name>
<evidence type="ECO:0000313" key="12">
    <source>
        <dbReference type="EMBL" id="QOS39004.1"/>
    </source>
</evidence>
<keyword evidence="3" id="KW-1003">Cell membrane</keyword>
<organism evidence="12 13">
    <name type="scientific">Treponema rectale</name>
    <dbReference type="NCBI Taxonomy" id="744512"/>
    <lineage>
        <taxon>Bacteria</taxon>
        <taxon>Pseudomonadati</taxon>
        <taxon>Spirochaetota</taxon>
        <taxon>Spirochaetia</taxon>
        <taxon>Spirochaetales</taxon>
        <taxon>Treponemataceae</taxon>
        <taxon>Treponema</taxon>
    </lineage>
</organism>
<dbReference type="InterPro" id="IPR003593">
    <property type="entry name" value="AAA+_ATPase"/>
</dbReference>
<dbReference type="CDD" id="cd18544">
    <property type="entry name" value="ABC_6TM_TmrA_like"/>
    <property type="match status" value="1"/>
</dbReference>
<keyword evidence="8 9" id="KW-0472">Membrane</keyword>
<dbReference type="Pfam" id="PF00664">
    <property type="entry name" value="ABC_membrane"/>
    <property type="match status" value="1"/>
</dbReference>
<feature type="transmembrane region" description="Helical" evidence="9">
    <location>
        <begin position="182"/>
        <end position="199"/>
    </location>
</feature>
<sequence>MENEEIELKQYSLKDASILKRLLFYIKPYMKWFITIILLDVFVNAAFNMDPLIVRFMIDNLTAASRGLMDKQEAFNALIIMVIVDVGLWVFAGVGGFYVNLSLKRIGQKVVKDMRDDLFKHVLSLSLADLRKLKIGSYVTRITNDTQNISMLFSDIAPQVLRAVLSLTIIMVTTFASTGFYGFIFLSYMPIVFVLSFFFNRQSRKFYRAEKKCVSEMNSFLSEAFQGVKVTKTYNREDKKQKEFYEKNNNIRTAFVKSQNLFAFYYPFMYLLQISCVLILFATIIPNIDGTIITIGIFQMLFQYSTQFFQPIQTITQLMNMLQQTISSAERIIVVENEKEESQSNPEELLDVPSFKGKIEFRHVYFAYEKEDYVLKDISFVINPGETAAFVGATGAGKSTIISLISRTYEINSGEILIDDIPLQKYSLKCLRRNIGMMLQDVFIFSGNIKDNVSLGNEEVKDEEIISACEYVGADHFIKQLPNGYETKVSERGENFSAGQRQLISFARTIVYHPSLVLLDEATANIDTETENIIQSSLEKMRSIGTMIIVAHRLSTIKNANVIFVVNKGRIIEHGNHQELLKLKGNYYNLYRLQNMEKNLGNNKESTYEND</sequence>
<dbReference type="SMART" id="SM00382">
    <property type="entry name" value="AAA"/>
    <property type="match status" value="1"/>
</dbReference>
<evidence type="ECO:0000256" key="9">
    <source>
        <dbReference type="SAM" id="Phobius"/>
    </source>
</evidence>
<dbReference type="SUPFAM" id="SSF52540">
    <property type="entry name" value="P-loop containing nucleoside triphosphate hydrolases"/>
    <property type="match status" value="1"/>
</dbReference>
<dbReference type="GO" id="GO:0005886">
    <property type="term" value="C:plasma membrane"/>
    <property type="evidence" value="ECO:0007669"/>
    <property type="project" value="UniProtKB-SubCell"/>
</dbReference>
<keyword evidence="4 9" id="KW-0812">Transmembrane</keyword>
<dbReference type="Gene3D" id="1.20.1560.10">
    <property type="entry name" value="ABC transporter type 1, transmembrane domain"/>
    <property type="match status" value="1"/>
</dbReference>
<evidence type="ECO:0000256" key="3">
    <source>
        <dbReference type="ARBA" id="ARBA00022475"/>
    </source>
</evidence>
<dbReference type="InterPro" id="IPR003439">
    <property type="entry name" value="ABC_transporter-like_ATP-bd"/>
</dbReference>
<evidence type="ECO:0000259" key="11">
    <source>
        <dbReference type="PROSITE" id="PS50929"/>
    </source>
</evidence>
<comment type="subcellular location">
    <subcellularLocation>
        <location evidence="1">Cell membrane</location>
        <topology evidence="1">Multi-pass membrane protein</topology>
    </subcellularLocation>
</comment>
<dbReference type="PANTHER" id="PTHR43394:SF1">
    <property type="entry name" value="ATP-BINDING CASSETTE SUB-FAMILY B MEMBER 10, MITOCHONDRIAL"/>
    <property type="match status" value="1"/>
</dbReference>
<accession>A0A7M1XHT4</accession>
<dbReference type="InterPro" id="IPR011527">
    <property type="entry name" value="ABC1_TM_dom"/>
</dbReference>
<dbReference type="SUPFAM" id="SSF90123">
    <property type="entry name" value="ABC transporter transmembrane region"/>
    <property type="match status" value="1"/>
</dbReference>
<dbReference type="Proteomes" id="UP000593591">
    <property type="component" value="Chromosome"/>
</dbReference>
<dbReference type="AlphaFoldDB" id="A0A7M1XHT4"/>
<dbReference type="InterPro" id="IPR017871">
    <property type="entry name" value="ABC_transporter-like_CS"/>
</dbReference>
<dbReference type="PROSITE" id="PS50893">
    <property type="entry name" value="ABC_TRANSPORTER_2"/>
    <property type="match status" value="1"/>
</dbReference>
<dbReference type="CDD" id="cd03254">
    <property type="entry name" value="ABCC_Glucan_exporter_like"/>
    <property type="match status" value="1"/>
</dbReference>
<evidence type="ECO:0000256" key="2">
    <source>
        <dbReference type="ARBA" id="ARBA00022448"/>
    </source>
</evidence>
<evidence type="ECO:0000256" key="4">
    <source>
        <dbReference type="ARBA" id="ARBA00022692"/>
    </source>
</evidence>
<dbReference type="PROSITE" id="PS50929">
    <property type="entry name" value="ABC_TM1F"/>
    <property type="match status" value="1"/>
</dbReference>
<keyword evidence="5" id="KW-0547">Nucleotide-binding</keyword>
<dbReference type="GO" id="GO:0015421">
    <property type="term" value="F:ABC-type oligopeptide transporter activity"/>
    <property type="evidence" value="ECO:0007669"/>
    <property type="project" value="TreeGrafter"/>
</dbReference>
<feature type="domain" description="ABC transporter" evidence="10">
    <location>
        <begin position="359"/>
        <end position="593"/>
    </location>
</feature>
<evidence type="ECO:0000256" key="5">
    <source>
        <dbReference type="ARBA" id="ARBA00022741"/>
    </source>
</evidence>
<keyword evidence="2" id="KW-0813">Transport</keyword>
<dbReference type="InterPro" id="IPR039421">
    <property type="entry name" value="Type_1_exporter"/>
</dbReference>